<gene>
    <name evidence="1" type="ORF">POBO1169_LOCUS11569</name>
</gene>
<sequence length="130" mass="14651">MPRRVVCPYESLGCVVQLRCKDLGQHLQDGAFMHLRSVWAETKRRTDKLESQTNAIASQVSVINNAVLGGEVIKFKHQMDAQTKAMATMQKELAVWRNTTSGQEWEWESTLRVGVDKNAGFSTTPKLTRS</sequence>
<organism evidence="1">
    <name type="scientific">Pyramimonas obovata</name>
    <dbReference type="NCBI Taxonomy" id="1411642"/>
    <lineage>
        <taxon>Eukaryota</taxon>
        <taxon>Viridiplantae</taxon>
        <taxon>Chlorophyta</taxon>
        <taxon>Pyramimonadophyceae</taxon>
        <taxon>Pyramimonadales</taxon>
        <taxon>Pyramimonadaceae</taxon>
        <taxon>Pyramimonas</taxon>
        <taxon>Pyramimonas incertae sedis</taxon>
    </lineage>
</organism>
<evidence type="ECO:0008006" key="2">
    <source>
        <dbReference type="Google" id="ProtNLM"/>
    </source>
</evidence>
<proteinExistence type="predicted"/>
<accession>A0A7S0WMM6</accession>
<protein>
    <recommendedName>
        <fullName evidence="2">TRAF-type domain-containing protein</fullName>
    </recommendedName>
</protein>
<reference evidence="1" key="1">
    <citation type="submission" date="2021-01" db="EMBL/GenBank/DDBJ databases">
        <authorList>
            <person name="Corre E."/>
            <person name="Pelletier E."/>
            <person name="Niang G."/>
            <person name="Scheremetjew M."/>
            <person name="Finn R."/>
            <person name="Kale V."/>
            <person name="Holt S."/>
            <person name="Cochrane G."/>
            <person name="Meng A."/>
            <person name="Brown T."/>
            <person name="Cohen L."/>
        </authorList>
    </citation>
    <scope>NUCLEOTIDE SEQUENCE</scope>
    <source>
        <strain evidence="1">CCMP722</strain>
    </source>
</reference>
<name>A0A7S0WMM6_9CHLO</name>
<evidence type="ECO:0000313" key="1">
    <source>
        <dbReference type="EMBL" id="CAD8672982.1"/>
    </source>
</evidence>
<dbReference type="EMBL" id="HBFA01022788">
    <property type="protein sequence ID" value="CAD8672982.1"/>
    <property type="molecule type" value="Transcribed_RNA"/>
</dbReference>
<dbReference type="AlphaFoldDB" id="A0A7S0WMM6"/>